<dbReference type="EMBL" id="JAHLQI010000002">
    <property type="protein sequence ID" value="MBU5489824.1"/>
    <property type="molecule type" value="Genomic_DNA"/>
</dbReference>
<feature type="chain" id="PRO_5045246367" description="VCBS repeat-containing protein" evidence="1">
    <location>
        <begin position="26"/>
        <end position="445"/>
    </location>
</feature>
<organism evidence="2 3">
    <name type="scientific">Butyricicoccus intestinisimiae</name>
    <dbReference type="NCBI Taxonomy" id="2841509"/>
    <lineage>
        <taxon>Bacteria</taxon>
        <taxon>Bacillati</taxon>
        <taxon>Bacillota</taxon>
        <taxon>Clostridia</taxon>
        <taxon>Eubacteriales</taxon>
        <taxon>Butyricicoccaceae</taxon>
        <taxon>Butyricicoccus</taxon>
    </lineage>
</organism>
<sequence length="445" mass="48121">MKRLKNAIALLLCTVLLSGCQIISAGDDLLQTPKPSQEYTLLQNQLEQIMGTTMTYSAPQSGSYRNAVTFADIDGEDGKEAIAFLRDESGGKIYVYAFTKDGDSYQELGSVEGPGTAIGAMDFIRIKDGDQRLFTLTWTLASGVGKGLTVYSIQDGKLQELLDTTCTDYTIADLDQDGTEELFTLSYEGAGRKIAQVYSYADKQMSLLSQAYASQDAQTVANLQAGQLSPDGTQAVFVDNKIENDNGMQTDIYVLDQKNTTLRNLSQNSGTSTYRATTLYFCEDINGDAAIEVPQPSPDAPDAVHVTDNVLGEASSSDINSLMDWYQFDSSGQAQLALTTYKSPTEGWMFKLPSAWRGNVTISTNSGTGVNQTVFTPKGKTAPLLTIYVFTGDGRENKAKQQGLIDLGSTSDISYAAKLGSADSELALSKKQLEDAFGVIMSEWS</sequence>
<accession>A0ABS6EQ54</accession>
<dbReference type="PROSITE" id="PS51257">
    <property type="entry name" value="PROKAR_LIPOPROTEIN"/>
    <property type="match status" value="1"/>
</dbReference>
<keyword evidence="3" id="KW-1185">Reference proteome</keyword>
<keyword evidence="1" id="KW-0732">Signal</keyword>
<dbReference type="RefSeq" id="WP_216469475.1">
    <property type="nucleotide sequence ID" value="NZ_JAHLQI010000002.1"/>
</dbReference>
<comment type="caution">
    <text evidence="2">The sequence shown here is derived from an EMBL/GenBank/DDBJ whole genome shotgun (WGS) entry which is preliminary data.</text>
</comment>
<dbReference type="Proteomes" id="UP000783588">
    <property type="component" value="Unassembled WGS sequence"/>
</dbReference>
<protein>
    <recommendedName>
        <fullName evidence="4">VCBS repeat-containing protein</fullName>
    </recommendedName>
</protein>
<evidence type="ECO:0000313" key="3">
    <source>
        <dbReference type="Proteomes" id="UP000783588"/>
    </source>
</evidence>
<evidence type="ECO:0000256" key="1">
    <source>
        <dbReference type="SAM" id="SignalP"/>
    </source>
</evidence>
<name>A0ABS6EQ54_9FIRM</name>
<proteinExistence type="predicted"/>
<feature type="signal peptide" evidence="1">
    <location>
        <begin position="1"/>
        <end position="25"/>
    </location>
</feature>
<evidence type="ECO:0008006" key="4">
    <source>
        <dbReference type="Google" id="ProtNLM"/>
    </source>
</evidence>
<gene>
    <name evidence="2" type="ORF">KQI75_04155</name>
</gene>
<reference evidence="2 3" key="1">
    <citation type="submission" date="2021-06" db="EMBL/GenBank/DDBJ databases">
        <authorList>
            <person name="Sun Q."/>
            <person name="Li D."/>
        </authorList>
    </citation>
    <scope>NUCLEOTIDE SEQUENCE [LARGE SCALE GENOMIC DNA]</scope>
    <source>
        <strain evidence="2 3">MSJd-7</strain>
    </source>
</reference>
<evidence type="ECO:0000313" key="2">
    <source>
        <dbReference type="EMBL" id="MBU5489824.1"/>
    </source>
</evidence>